<sequence>MRYALCLTALSLGVDNATRWSSWYNVIDSAIKRKAQIHQFLLHHDTELEDNVLNGSDWDLLSKTHVFLQPFASATLYAEGSCSSVSQSLVLMDALLLHYERAKVNILTYQSTAC</sequence>
<keyword evidence="2" id="KW-1185">Reference proteome</keyword>
<organism evidence="1 2">
    <name type="scientific">Periconia macrospinosa</name>
    <dbReference type="NCBI Taxonomy" id="97972"/>
    <lineage>
        <taxon>Eukaryota</taxon>
        <taxon>Fungi</taxon>
        <taxon>Dikarya</taxon>
        <taxon>Ascomycota</taxon>
        <taxon>Pezizomycotina</taxon>
        <taxon>Dothideomycetes</taxon>
        <taxon>Pleosporomycetidae</taxon>
        <taxon>Pleosporales</taxon>
        <taxon>Massarineae</taxon>
        <taxon>Periconiaceae</taxon>
        <taxon>Periconia</taxon>
    </lineage>
</organism>
<dbReference type="EMBL" id="KZ805975">
    <property type="protein sequence ID" value="PVH91063.1"/>
    <property type="molecule type" value="Genomic_DNA"/>
</dbReference>
<evidence type="ECO:0000313" key="1">
    <source>
        <dbReference type="EMBL" id="PVH91063.1"/>
    </source>
</evidence>
<proteinExistence type="predicted"/>
<dbReference type="AlphaFoldDB" id="A0A2V1D0Q6"/>
<evidence type="ECO:0000313" key="2">
    <source>
        <dbReference type="Proteomes" id="UP000244855"/>
    </source>
</evidence>
<protein>
    <submittedName>
        <fullName evidence="1">Uncharacterized protein</fullName>
    </submittedName>
</protein>
<dbReference type="SUPFAM" id="SSF53098">
    <property type="entry name" value="Ribonuclease H-like"/>
    <property type="match status" value="1"/>
</dbReference>
<reference evidence="1 2" key="1">
    <citation type="journal article" date="2018" name="Sci. Rep.">
        <title>Comparative genomics provides insights into the lifestyle and reveals functional heterogeneity of dark septate endophytic fungi.</title>
        <authorList>
            <person name="Knapp D.G."/>
            <person name="Nemeth J.B."/>
            <person name="Barry K."/>
            <person name="Hainaut M."/>
            <person name="Henrissat B."/>
            <person name="Johnson J."/>
            <person name="Kuo A."/>
            <person name="Lim J.H.P."/>
            <person name="Lipzen A."/>
            <person name="Nolan M."/>
            <person name="Ohm R.A."/>
            <person name="Tamas L."/>
            <person name="Grigoriev I.V."/>
            <person name="Spatafora J.W."/>
            <person name="Nagy L.G."/>
            <person name="Kovacs G.M."/>
        </authorList>
    </citation>
    <scope>NUCLEOTIDE SEQUENCE [LARGE SCALE GENOMIC DNA]</scope>
    <source>
        <strain evidence="1 2">DSE2036</strain>
    </source>
</reference>
<dbReference type="InterPro" id="IPR012337">
    <property type="entry name" value="RNaseH-like_sf"/>
</dbReference>
<dbReference type="Proteomes" id="UP000244855">
    <property type="component" value="Unassembled WGS sequence"/>
</dbReference>
<name>A0A2V1D0Q6_9PLEO</name>
<accession>A0A2V1D0Q6</accession>
<dbReference type="OrthoDB" id="3791344at2759"/>
<gene>
    <name evidence="1" type="ORF">DM02DRAFT_707055</name>
</gene>